<evidence type="ECO:0000313" key="2">
    <source>
        <dbReference type="Proteomes" id="UP000184452"/>
    </source>
</evidence>
<dbReference type="EMBL" id="FQZK01000006">
    <property type="protein sequence ID" value="SHJ48926.1"/>
    <property type="molecule type" value="Genomic_DNA"/>
</dbReference>
<dbReference type="Proteomes" id="UP000184452">
    <property type="component" value="Unassembled WGS sequence"/>
</dbReference>
<accession>A0A1M6JQK7</accession>
<keyword evidence="2" id="KW-1185">Reference proteome</keyword>
<evidence type="ECO:0000313" key="1">
    <source>
        <dbReference type="EMBL" id="SHJ48926.1"/>
    </source>
</evidence>
<proteinExistence type="predicted"/>
<name>A0A1M6JQK7_9ACTN</name>
<dbReference type="STRING" id="758803.SAMN05421803_106225"/>
<organism evidence="1 2">
    <name type="scientific">Nocardiopsis flavescens</name>
    <dbReference type="NCBI Taxonomy" id="758803"/>
    <lineage>
        <taxon>Bacteria</taxon>
        <taxon>Bacillati</taxon>
        <taxon>Actinomycetota</taxon>
        <taxon>Actinomycetes</taxon>
        <taxon>Streptosporangiales</taxon>
        <taxon>Nocardiopsidaceae</taxon>
        <taxon>Nocardiopsis</taxon>
    </lineage>
</organism>
<sequence>MWKLAERIEAAGLIGLGGKGHIGLSEVTFCPFKGRGKP</sequence>
<gene>
    <name evidence="1" type="ORF">SAMN05421803_106225</name>
</gene>
<protein>
    <submittedName>
        <fullName evidence="1">Uncharacterized protein</fullName>
    </submittedName>
</protein>
<reference evidence="1 2" key="1">
    <citation type="submission" date="2016-11" db="EMBL/GenBank/DDBJ databases">
        <authorList>
            <person name="Jaros S."/>
            <person name="Januszkiewicz K."/>
            <person name="Wedrychowicz H."/>
        </authorList>
    </citation>
    <scope>NUCLEOTIDE SEQUENCE [LARGE SCALE GENOMIC DNA]</scope>
    <source>
        <strain evidence="1 2">CGMCC 4.5723</strain>
    </source>
</reference>
<dbReference type="AlphaFoldDB" id="A0A1M6JQK7"/>